<keyword evidence="12 13" id="KW-0472">Membrane</keyword>
<keyword evidence="11" id="KW-0482">Metalloprotease</keyword>
<dbReference type="RefSeq" id="WP_321397248.1">
    <property type="nucleotide sequence ID" value="NZ_CP139487.1"/>
</dbReference>
<dbReference type="EMBL" id="CP139487">
    <property type="protein sequence ID" value="WPU65884.1"/>
    <property type="molecule type" value="Genomic_DNA"/>
</dbReference>
<feature type="transmembrane region" description="Helical" evidence="13">
    <location>
        <begin position="180"/>
        <end position="199"/>
    </location>
</feature>
<dbReference type="GO" id="GO:0046872">
    <property type="term" value="F:metal ion binding"/>
    <property type="evidence" value="ECO:0007669"/>
    <property type="project" value="UniProtKB-KW"/>
</dbReference>
<evidence type="ECO:0000256" key="1">
    <source>
        <dbReference type="ARBA" id="ARBA00001947"/>
    </source>
</evidence>
<dbReference type="AlphaFoldDB" id="A0AAX4HRB2"/>
<dbReference type="GO" id="GO:0006508">
    <property type="term" value="P:proteolysis"/>
    <property type="evidence" value="ECO:0007669"/>
    <property type="project" value="UniProtKB-KW"/>
</dbReference>
<keyword evidence="4" id="KW-1003">Cell membrane</keyword>
<evidence type="ECO:0000256" key="3">
    <source>
        <dbReference type="ARBA" id="ARBA00007931"/>
    </source>
</evidence>
<dbReference type="CDD" id="cd06158">
    <property type="entry name" value="S2P-M50_like_1"/>
    <property type="match status" value="1"/>
</dbReference>
<evidence type="ECO:0000256" key="12">
    <source>
        <dbReference type="ARBA" id="ARBA00023136"/>
    </source>
</evidence>
<dbReference type="Proteomes" id="UP001324634">
    <property type="component" value="Chromosome"/>
</dbReference>
<evidence type="ECO:0000256" key="10">
    <source>
        <dbReference type="ARBA" id="ARBA00022989"/>
    </source>
</evidence>
<keyword evidence="16" id="KW-1185">Reference proteome</keyword>
<sequence length="228" mass="25369">MNDLNTILFNIAQSLPGFLLAIVTHEAAHAWMANKFGDPTAKNAGRLTLNPAAHYDPWGTIFFPLLAAVTNFAMIGWARPVPIEVRNFKKIRSGIFWVSFAGPLSNLLLGTLSALVLAVIATKVSPDWGYYRISIRMLQYSVFINFILAFFNLIPLPPLDGSKMVSSFLKGQALYKYENFARYTPVIFLMVMALSFMGIHTLSYVLMPAQVIANYLMFTFVGLFGGIV</sequence>
<dbReference type="InterPro" id="IPR044537">
    <property type="entry name" value="Rip2-like"/>
</dbReference>
<dbReference type="KEGG" id="psti:SOO65_03910"/>
<comment type="subcellular location">
    <subcellularLocation>
        <location evidence="2">Cell membrane</location>
        <topology evidence="2">Multi-pass membrane protein</topology>
    </subcellularLocation>
</comment>
<evidence type="ECO:0000256" key="4">
    <source>
        <dbReference type="ARBA" id="ARBA00022475"/>
    </source>
</evidence>
<accession>A0AAX4HRB2</accession>
<evidence type="ECO:0000259" key="14">
    <source>
        <dbReference type="Pfam" id="PF02163"/>
    </source>
</evidence>
<evidence type="ECO:0000256" key="13">
    <source>
        <dbReference type="SAM" id="Phobius"/>
    </source>
</evidence>
<evidence type="ECO:0000256" key="2">
    <source>
        <dbReference type="ARBA" id="ARBA00004651"/>
    </source>
</evidence>
<keyword evidence="6 13" id="KW-0812">Transmembrane</keyword>
<keyword evidence="9" id="KW-0862">Zinc</keyword>
<reference evidence="15 16" key="1">
    <citation type="submission" date="2023-11" db="EMBL/GenBank/DDBJ databases">
        <title>Peredibacter starrii A3.12.</title>
        <authorList>
            <person name="Mitchell R.J."/>
        </authorList>
    </citation>
    <scope>NUCLEOTIDE SEQUENCE [LARGE SCALE GENOMIC DNA]</scope>
    <source>
        <strain evidence="15 16">A3.12</strain>
    </source>
</reference>
<evidence type="ECO:0000256" key="8">
    <source>
        <dbReference type="ARBA" id="ARBA00022801"/>
    </source>
</evidence>
<keyword evidence="7" id="KW-0479">Metal-binding</keyword>
<gene>
    <name evidence="15" type="ORF">SOO65_03910</name>
</gene>
<name>A0AAX4HRB2_9BACT</name>
<evidence type="ECO:0000313" key="15">
    <source>
        <dbReference type="EMBL" id="WPU65884.1"/>
    </source>
</evidence>
<dbReference type="InterPro" id="IPR008915">
    <property type="entry name" value="Peptidase_M50"/>
</dbReference>
<dbReference type="PANTHER" id="PTHR35864">
    <property type="entry name" value="ZINC METALLOPROTEASE MJ0611-RELATED"/>
    <property type="match status" value="1"/>
</dbReference>
<comment type="similarity">
    <text evidence="3">Belongs to the peptidase M50B family.</text>
</comment>
<keyword evidence="10 13" id="KW-1133">Transmembrane helix</keyword>
<feature type="transmembrane region" description="Helical" evidence="13">
    <location>
        <begin position="94"/>
        <end position="120"/>
    </location>
</feature>
<feature type="transmembrane region" description="Helical" evidence="13">
    <location>
        <begin position="140"/>
        <end position="159"/>
    </location>
</feature>
<dbReference type="Pfam" id="PF02163">
    <property type="entry name" value="Peptidase_M50"/>
    <property type="match status" value="1"/>
</dbReference>
<evidence type="ECO:0000256" key="6">
    <source>
        <dbReference type="ARBA" id="ARBA00022692"/>
    </source>
</evidence>
<evidence type="ECO:0000256" key="9">
    <source>
        <dbReference type="ARBA" id="ARBA00022833"/>
    </source>
</evidence>
<evidence type="ECO:0000313" key="16">
    <source>
        <dbReference type="Proteomes" id="UP001324634"/>
    </source>
</evidence>
<evidence type="ECO:0000256" key="7">
    <source>
        <dbReference type="ARBA" id="ARBA00022723"/>
    </source>
</evidence>
<dbReference type="PANTHER" id="PTHR35864:SF1">
    <property type="entry name" value="ZINC METALLOPROTEASE YWHC-RELATED"/>
    <property type="match status" value="1"/>
</dbReference>
<evidence type="ECO:0000256" key="5">
    <source>
        <dbReference type="ARBA" id="ARBA00022670"/>
    </source>
</evidence>
<keyword evidence="8" id="KW-0378">Hydrolase</keyword>
<comment type="cofactor">
    <cofactor evidence="1">
        <name>Zn(2+)</name>
        <dbReference type="ChEBI" id="CHEBI:29105"/>
    </cofactor>
</comment>
<keyword evidence="5 15" id="KW-0645">Protease</keyword>
<dbReference type="GO" id="GO:0005886">
    <property type="term" value="C:plasma membrane"/>
    <property type="evidence" value="ECO:0007669"/>
    <property type="project" value="UniProtKB-SubCell"/>
</dbReference>
<dbReference type="GO" id="GO:0008237">
    <property type="term" value="F:metallopeptidase activity"/>
    <property type="evidence" value="ECO:0007669"/>
    <property type="project" value="UniProtKB-KW"/>
</dbReference>
<organism evidence="15 16">
    <name type="scientific">Peredibacter starrii</name>
    <dbReference type="NCBI Taxonomy" id="28202"/>
    <lineage>
        <taxon>Bacteria</taxon>
        <taxon>Pseudomonadati</taxon>
        <taxon>Bdellovibrionota</taxon>
        <taxon>Bacteriovoracia</taxon>
        <taxon>Bacteriovoracales</taxon>
        <taxon>Bacteriovoracaceae</taxon>
        <taxon>Peredibacter</taxon>
    </lineage>
</organism>
<feature type="transmembrane region" description="Helical" evidence="13">
    <location>
        <begin position="205"/>
        <end position="227"/>
    </location>
</feature>
<protein>
    <submittedName>
        <fullName evidence="15">Site-2 protease family protein</fullName>
    </submittedName>
</protein>
<evidence type="ECO:0000256" key="11">
    <source>
        <dbReference type="ARBA" id="ARBA00023049"/>
    </source>
</evidence>
<feature type="transmembrane region" description="Helical" evidence="13">
    <location>
        <begin position="61"/>
        <end position="82"/>
    </location>
</feature>
<proteinExistence type="inferred from homology"/>
<feature type="domain" description="Peptidase M50" evidence="14">
    <location>
        <begin position="135"/>
        <end position="191"/>
    </location>
</feature>
<dbReference type="InterPro" id="IPR052348">
    <property type="entry name" value="Metallopeptidase_M50B"/>
</dbReference>